<dbReference type="SUPFAM" id="SSF55729">
    <property type="entry name" value="Acyl-CoA N-acyltransferases (Nat)"/>
    <property type="match status" value="2"/>
</dbReference>
<evidence type="ECO:0000259" key="3">
    <source>
        <dbReference type="PROSITE" id="PS51186"/>
    </source>
</evidence>
<sequence length="253" mass="28767">MDTVVTGTLTPKQLDEINNLINLCKSEDNMETPVFLESDMNEFPDFPCFFLIYDGSQLAGFISVFIPDPFECEVYAYTRPDYRGKGCFKTLFRMVKEQLDIFDIPTVMFVNCPESRIGVMALISIGASFHNSDYILKYDSSQLPVPGHFLNLEPFTEDGVTGYRTFLDGRYIGECFIDDSLGSSTIYSFEIHPALRGMGYGRETLLLVLEELLASGRDNIILHLSGSNKAAYRLYTTNGFQILHQVDYWEYLC</sequence>
<reference evidence="4 5" key="1">
    <citation type="submission" date="2016-11" db="EMBL/GenBank/DDBJ databases">
        <authorList>
            <person name="Jaros S."/>
            <person name="Januszkiewicz K."/>
            <person name="Wedrychowicz H."/>
        </authorList>
    </citation>
    <scope>NUCLEOTIDE SEQUENCE [LARGE SCALE GENOMIC DNA]</scope>
    <source>
        <strain evidence="4 5">DSM 15970</strain>
    </source>
</reference>
<name>A0A1M6HMT4_9FIRM</name>
<feature type="domain" description="N-acetyltransferase" evidence="3">
    <location>
        <begin position="120"/>
        <end position="253"/>
    </location>
</feature>
<evidence type="ECO:0000313" key="4">
    <source>
        <dbReference type="EMBL" id="SHJ23478.1"/>
    </source>
</evidence>
<accession>A0A1M6HMT4</accession>
<dbReference type="InterPro" id="IPR000182">
    <property type="entry name" value="GNAT_dom"/>
</dbReference>
<keyword evidence="2" id="KW-0012">Acyltransferase</keyword>
<evidence type="ECO:0000313" key="5">
    <source>
        <dbReference type="Proteomes" id="UP000184342"/>
    </source>
</evidence>
<dbReference type="PANTHER" id="PTHR43420">
    <property type="entry name" value="ACETYLTRANSFERASE"/>
    <property type="match status" value="1"/>
</dbReference>
<dbReference type="Proteomes" id="UP000184342">
    <property type="component" value="Unassembled WGS sequence"/>
</dbReference>
<dbReference type="RefSeq" id="WP_073993851.1">
    <property type="nucleotide sequence ID" value="NZ_FQYT01000015.1"/>
</dbReference>
<dbReference type="EMBL" id="FQYT01000015">
    <property type="protein sequence ID" value="SHJ23478.1"/>
    <property type="molecule type" value="Genomic_DNA"/>
</dbReference>
<dbReference type="InterPro" id="IPR050680">
    <property type="entry name" value="YpeA/RimI_acetyltransf"/>
</dbReference>
<evidence type="ECO:0000256" key="2">
    <source>
        <dbReference type="ARBA" id="ARBA00023315"/>
    </source>
</evidence>
<dbReference type="CDD" id="cd04301">
    <property type="entry name" value="NAT_SF"/>
    <property type="match status" value="1"/>
</dbReference>
<dbReference type="AlphaFoldDB" id="A0A1M6HMT4"/>
<evidence type="ECO:0000256" key="1">
    <source>
        <dbReference type="ARBA" id="ARBA00022679"/>
    </source>
</evidence>
<dbReference type="GO" id="GO:0016747">
    <property type="term" value="F:acyltransferase activity, transferring groups other than amino-acyl groups"/>
    <property type="evidence" value="ECO:0007669"/>
    <property type="project" value="InterPro"/>
</dbReference>
<dbReference type="PROSITE" id="PS51186">
    <property type="entry name" value="GNAT"/>
    <property type="match status" value="1"/>
</dbReference>
<dbReference type="OrthoDB" id="7163760at2"/>
<keyword evidence="5" id="KW-1185">Reference proteome</keyword>
<protein>
    <submittedName>
        <fullName evidence="4">Acetyltransferase (GNAT) family protein</fullName>
    </submittedName>
</protein>
<dbReference type="Pfam" id="PF00583">
    <property type="entry name" value="Acetyltransf_1"/>
    <property type="match status" value="2"/>
</dbReference>
<organism evidence="4 5">
    <name type="scientific">Parasporobacterium paucivorans DSM 15970</name>
    <dbReference type="NCBI Taxonomy" id="1122934"/>
    <lineage>
        <taxon>Bacteria</taxon>
        <taxon>Bacillati</taxon>
        <taxon>Bacillota</taxon>
        <taxon>Clostridia</taxon>
        <taxon>Lachnospirales</taxon>
        <taxon>Lachnospiraceae</taxon>
        <taxon>Parasporobacterium</taxon>
    </lineage>
</organism>
<keyword evidence="1 4" id="KW-0808">Transferase</keyword>
<proteinExistence type="predicted"/>
<dbReference type="Gene3D" id="3.40.630.30">
    <property type="match status" value="2"/>
</dbReference>
<gene>
    <name evidence="4" type="ORF">SAMN02745691_01578</name>
</gene>
<dbReference type="STRING" id="1122934.SAMN02745691_01578"/>
<dbReference type="InterPro" id="IPR016181">
    <property type="entry name" value="Acyl_CoA_acyltransferase"/>
</dbReference>